<comment type="caution">
    <text evidence="1">The sequence shown here is derived from an EMBL/GenBank/DDBJ whole genome shotgun (WGS) entry which is preliminary data.</text>
</comment>
<dbReference type="STRING" id="74649.A0A2P6S7Q3"/>
<protein>
    <submittedName>
        <fullName evidence="1">Putative glycosidase</fullName>
        <ecNumber evidence="1">3.2.1.-</ecNumber>
    </submittedName>
</protein>
<dbReference type="Gramene" id="PRQ54712">
    <property type="protein sequence ID" value="PRQ54712"/>
    <property type="gene ID" value="RchiOBHm_Chr1g0316721"/>
</dbReference>
<keyword evidence="1" id="KW-0378">Hydrolase</keyword>
<gene>
    <name evidence="1" type="ORF">RchiOBHm_Chr1g0316721</name>
</gene>
<dbReference type="EMBL" id="PDCK01000039">
    <property type="protein sequence ID" value="PRQ54712.1"/>
    <property type="molecule type" value="Genomic_DNA"/>
</dbReference>
<reference evidence="1 2" key="1">
    <citation type="journal article" date="2018" name="Nat. Genet.">
        <title>The Rosa genome provides new insights in the design of modern roses.</title>
        <authorList>
            <person name="Bendahmane M."/>
        </authorList>
    </citation>
    <scope>NUCLEOTIDE SEQUENCE [LARGE SCALE GENOMIC DNA]</scope>
    <source>
        <strain evidence="2">cv. Old Blush</strain>
    </source>
</reference>
<organism evidence="1 2">
    <name type="scientific">Rosa chinensis</name>
    <name type="common">China rose</name>
    <dbReference type="NCBI Taxonomy" id="74649"/>
    <lineage>
        <taxon>Eukaryota</taxon>
        <taxon>Viridiplantae</taxon>
        <taxon>Streptophyta</taxon>
        <taxon>Embryophyta</taxon>
        <taxon>Tracheophyta</taxon>
        <taxon>Spermatophyta</taxon>
        <taxon>Magnoliopsida</taxon>
        <taxon>eudicotyledons</taxon>
        <taxon>Gunneridae</taxon>
        <taxon>Pentapetalae</taxon>
        <taxon>rosids</taxon>
        <taxon>fabids</taxon>
        <taxon>Rosales</taxon>
        <taxon>Rosaceae</taxon>
        <taxon>Rosoideae</taxon>
        <taxon>Rosoideae incertae sedis</taxon>
        <taxon>Rosa</taxon>
    </lineage>
</organism>
<accession>A0A2P6S7Q3</accession>
<evidence type="ECO:0000313" key="2">
    <source>
        <dbReference type="Proteomes" id="UP000238479"/>
    </source>
</evidence>
<proteinExistence type="predicted"/>
<keyword evidence="1" id="KW-0326">Glycosidase</keyword>
<name>A0A2P6S7Q3_ROSCH</name>
<keyword evidence="2" id="KW-1185">Reference proteome</keyword>
<dbReference type="AlphaFoldDB" id="A0A2P6S7Q3"/>
<dbReference type="Proteomes" id="UP000238479">
    <property type="component" value="Chromosome 1"/>
</dbReference>
<evidence type="ECO:0000313" key="1">
    <source>
        <dbReference type="EMBL" id="PRQ54712.1"/>
    </source>
</evidence>
<dbReference type="EC" id="3.2.1.-" evidence="1"/>
<dbReference type="GO" id="GO:0016798">
    <property type="term" value="F:hydrolase activity, acting on glycosyl bonds"/>
    <property type="evidence" value="ECO:0007669"/>
    <property type="project" value="UniProtKB-KW"/>
</dbReference>
<sequence>MLCLLRCQISTWKTFANIKDEEIGDWHQHRGIDFKMPLLGYLQEDGNVGAKKGLGYCQNS</sequence>